<feature type="domain" description="DUF6827" evidence="1">
    <location>
        <begin position="765"/>
        <end position="832"/>
    </location>
</feature>
<reference evidence="3" key="1">
    <citation type="journal article" date="2016" name="Nature">
        <title>The genome of the seagrass Zostera marina reveals angiosperm adaptation to the sea.</title>
        <authorList>
            <person name="Olsen J.L."/>
            <person name="Rouze P."/>
            <person name="Verhelst B."/>
            <person name="Lin Y.-C."/>
            <person name="Bayer T."/>
            <person name="Collen J."/>
            <person name="Dattolo E."/>
            <person name="De Paoli E."/>
            <person name="Dittami S."/>
            <person name="Maumus F."/>
            <person name="Michel G."/>
            <person name="Kersting A."/>
            <person name="Lauritano C."/>
            <person name="Lohaus R."/>
            <person name="Toepel M."/>
            <person name="Tonon T."/>
            <person name="Vanneste K."/>
            <person name="Amirebrahimi M."/>
            <person name="Brakel J."/>
            <person name="Bostroem C."/>
            <person name="Chovatia M."/>
            <person name="Grimwood J."/>
            <person name="Jenkins J.W."/>
            <person name="Jueterbock A."/>
            <person name="Mraz A."/>
            <person name="Stam W.T."/>
            <person name="Tice H."/>
            <person name="Bornberg-Bauer E."/>
            <person name="Green P.J."/>
            <person name="Pearson G.A."/>
            <person name="Procaccini G."/>
            <person name="Duarte C.M."/>
            <person name="Schmutz J."/>
            <person name="Reusch T.B.H."/>
            <person name="Van de Peer Y."/>
        </authorList>
    </citation>
    <scope>NUCLEOTIDE SEQUENCE [LARGE SCALE GENOMIC DNA]</scope>
    <source>
        <strain evidence="3">cv. Finnish</strain>
    </source>
</reference>
<evidence type="ECO:0000259" key="1">
    <source>
        <dbReference type="Pfam" id="PF20715"/>
    </source>
</evidence>
<evidence type="ECO:0000313" key="3">
    <source>
        <dbReference type="Proteomes" id="UP000036987"/>
    </source>
</evidence>
<dbReference type="Pfam" id="PF20715">
    <property type="entry name" value="DUF6827"/>
    <property type="match status" value="1"/>
</dbReference>
<dbReference type="OMA" id="DENHECI"/>
<name>A0A0K9NSU3_ZOSMR</name>
<evidence type="ECO:0000313" key="2">
    <source>
        <dbReference type="EMBL" id="KMZ59050.1"/>
    </source>
</evidence>
<dbReference type="EMBL" id="LFYR01001823">
    <property type="protein sequence ID" value="KMZ59050.1"/>
    <property type="molecule type" value="Genomic_DNA"/>
</dbReference>
<organism evidence="2 3">
    <name type="scientific">Zostera marina</name>
    <name type="common">Eelgrass</name>
    <dbReference type="NCBI Taxonomy" id="29655"/>
    <lineage>
        <taxon>Eukaryota</taxon>
        <taxon>Viridiplantae</taxon>
        <taxon>Streptophyta</taxon>
        <taxon>Embryophyta</taxon>
        <taxon>Tracheophyta</taxon>
        <taxon>Spermatophyta</taxon>
        <taxon>Magnoliopsida</taxon>
        <taxon>Liliopsida</taxon>
        <taxon>Zosteraceae</taxon>
        <taxon>Zostera</taxon>
    </lineage>
</organism>
<keyword evidence="3" id="KW-1185">Reference proteome</keyword>
<comment type="caution">
    <text evidence="2">The sequence shown here is derived from an EMBL/GenBank/DDBJ whole genome shotgun (WGS) entry which is preliminary data.</text>
</comment>
<dbReference type="PANTHER" id="PTHR31110">
    <property type="entry name" value="PESTICIDAL CRYSTAL CRY8BA PROTEIN"/>
    <property type="match status" value="1"/>
</dbReference>
<proteinExistence type="predicted"/>
<dbReference type="InterPro" id="IPR049230">
    <property type="entry name" value="DUF6827"/>
</dbReference>
<sequence>MVEEEPKMGWRREGRRLWGSIKEKQLQRSPLSETLVPCTSIRDRSSVMSNAVLSSPNKLPPLKFNSGFLGIQTTGFDLDDFSEENDGVGDESVGSTTSDHRINMDISDSFDEECLETTYDSDFFRNPCTVSCDDEIKSEIHNKSNNCRPTLIRSKSKQNLKVEVGDITDGCQKSTSFLNTTFTGGEVGPPSAPPITMNGRWMEDSKDFGVDEQHLINQINSFSISEPKCIDNAKSEHVNVFAQTSMDHMQCYNVRIQKYLLQPRDHQSTKEKHADFSEETCTRKGKNVIRKIKVEVRKIRIIPQKKFQNTHSLGSLYASVGAQYVQTVSEMLKTKINSLKDSSFSCPQEETTMSCYIQLKSSTMEKQKDPDSIIRFQPGNGDSYIFYPESQSDALIVQVHLKRSSSVQCQTIIHISSLTEDYDIDKLQWWPLYLADNECIGKIQLSISCSNNSNEIRPIKNDGPVVETFVYDLVLEAAMRAQNFHSRNLHICGSWKWLLNEFSSYYDVSNTYTKLRYISFIMNVATPTKDCLELVYELLLSVIEDRNKKNLNRQEGSLLLDCEAQVENLLATCFENYKSIDGLSPSGLGDLHCPIPEFATPGLLPAVQIYTLLHDILSQEAQSLLRKYLQTAAVKRCKRHMLETDEFVTSNSDVITDSINISTAYLKMKSLCKNISREIQADIKIHNQHILPSSIDLPNITAVIYSNHLCRRLRGFLKACPPSKPSQHVIELLTTTACFERDLHSWNISLIQGGVIARDLFHDYILLWIEDMRLHLLELCKVEKVSWLTTSAHYSTSPFVENMYDQIKVALSEYELIIKRWPQYLSNLETVVSDIERAILKTIEKQFAEILLPLRDSIPQKLEKHVQKLENHVQKLTRRRQSVLIYIVPDQLGTFVNTIKRILDVLHGRIENMMKSQALSLTGDNKTVYGEQMNGIVVLLRKKYKNYIQAIVEKLITNVQANRSTKLKQILEDTKDVDGEADVRERMQVLCLQISDSICKLHSVFSSRVFVTICRGFWDKMGQIVLKFLESRKENRIWYKASQYSLTVLDDIFASQMQTLLGHSLQEKDLDPPRSVIEAWSILC</sequence>
<accession>A0A0K9NSU3</accession>
<protein>
    <recommendedName>
        <fullName evidence="1">DUF6827 domain-containing protein</fullName>
    </recommendedName>
</protein>
<dbReference type="PANTHER" id="PTHR31110:SF3">
    <property type="entry name" value="PORTAL PROTEIN"/>
    <property type="match status" value="1"/>
</dbReference>
<dbReference type="OrthoDB" id="1896158at2759"/>
<dbReference type="Proteomes" id="UP000036987">
    <property type="component" value="Unassembled WGS sequence"/>
</dbReference>
<gene>
    <name evidence="2" type="ORF">ZOSMA_70G00640</name>
</gene>
<dbReference type="AlphaFoldDB" id="A0A0K9NSU3"/>